<organism evidence="2">
    <name type="scientific">hydrothermal vent metagenome</name>
    <dbReference type="NCBI Taxonomy" id="652676"/>
    <lineage>
        <taxon>unclassified sequences</taxon>
        <taxon>metagenomes</taxon>
        <taxon>ecological metagenomes</taxon>
    </lineage>
</organism>
<reference evidence="2" key="1">
    <citation type="submission" date="2015-10" db="EMBL/GenBank/DDBJ databases">
        <authorList>
            <person name="Gilbert D.G."/>
        </authorList>
    </citation>
    <scope>NUCLEOTIDE SEQUENCE</scope>
</reference>
<gene>
    <name evidence="2" type="ORF">MGWOODY_Smn2906</name>
</gene>
<feature type="region of interest" description="Disordered" evidence="1">
    <location>
        <begin position="53"/>
        <end position="75"/>
    </location>
</feature>
<dbReference type="AlphaFoldDB" id="A0A160THG4"/>
<dbReference type="EMBL" id="CZQE01000077">
    <property type="protein sequence ID" value="CUS43713.1"/>
    <property type="molecule type" value="Genomic_DNA"/>
</dbReference>
<accession>A0A160THG4</accession>
<protein>
    <submittedName>
        <fullName evidence="2">Uncharacterized protein</fullName>
    </submittedName>
</protein>
<sequence length="75" mass="8533">MRNAFQKRACDRHRPCRIGTQHLPCLGNGRFPGRGWRIVDGCGQNRCPEIRYPGQSGTARHRIGSPVYQRATENL</sequence>
<name>A0A160THG4_9ZZZZ</name>
<proteinExistence type="predicted"/>
<evidence type="ECO:0000313" key="2">
    <source>
        <dbReference type="EMBL" id="CUS43713.1"/>
    </source>
</evidence>
<evidence type="ECO:0000256" key="1">
    <source>
        <dbReference type="SAM" id="MobiDB-lite"/>
    </source>
</evidence>